<dbReference type="Gene3D" id="3.30.930.10">
    <property type="entry name" value="Bira Bifunctional Protein, Domain 2"/>
    <property type="match status" value="1"/>
</dbReference>
<keyword evidence="1 5" id="KW-0436">Ligase</keyword>
<comment type="function">
    <text evidence="5">Acts both as a biotin--[acetyl-CoA-carboxylase] ligase and a repressor.</text>
</comment>
<dbReference type="GO" id="GO:0003677">
    <property type="term" value="F:DNA binding"/>
    <property type="evidence" value="ECO:0007669"/>
    <property type="project" value="UniProtKB-UniRule"/>
</dbReference>
<dbReference type="Pfam" id="PF02237">
    <property type="entry name" value="BPL_C"/>
    <property type="match status" value="1"/>
</dbReference>
<dbReference type="Pfam" id="PF08279">
    <property type="entry name" value="HTH_11"/>
    <property type="match status" value="1"/>
</dbReference>
<evidence type="ECO:0000256" key="2">
    <source>
        <dbReference type="ARBA" id="ARBA00022741"/>
    </source>
</evidence>
<dbReference type="PANTHER" id="PTHR12835">
    <property type="entry name" value="BIOTIN PROTEIN LIGASE"/>
    <property type="match status" value="1"/>
</dbReference>
<evidence type="ECO:0000256" key="1">
    <source>
        <dbReference type="ARBA" id="ARBA00022598"/>
    </source>
</evidence>
<feature type="binding site" evidence="5">
    <location>
        <position position="112"/>
    </location>
    <ligand>
        <name>biotin</name>
        <dbReference type="ChEBI" id="CHEBI:57586"/>
    </ligand>
</feature>
<feature type="binding site" evidence="5">
    <location>
        <position position="183"/>
    </location>
    <ligand>
        <name>biotin</name>
        <dbReference type="ChEBI" id="CHEBI:57586"/>
    </ligand>
</feature>
<keyword evidence="7" id="KW-1185">Reference proteome</keyword>
<keyword evidence="5" id="KW-0678">Repressor</keyword>
<dbReference type="GO" id="GO:0009249">
    <property type="term" value="P:protein lipoylation"/>
    <property type="evidence" value="ECO:0007669"/>
    <property type="project" value="UniProtKB-ARBA"/>
</dbReference>
<dbReference type="GO" id="GO:0005737">
    <property type="term" value="C:cytoplasm"/>
    <property type="evidence" value="ECO:0007669"/>
    <property type="project" value="TreeGrafter"/>
</dbReference>
<feature type="binding site" evidence="5">
    <location>
        <begin position="116"/>
        <end position="118"/>
    </location>
    <ligand>
        <name>biotin</name>
        <dbReference type="ChEBI" id="CHEBI:57586"/>
    </ligand>
</feature>
<dbReference type="EMBL" id="CP061336">
    <property type="protein sequence ID" value="QNU67153.1"/>
    <property type="molecule type" value="Genomic_DNA"/>
</dbReference>
<dbReference type="Pfam" id="PF03099">
    <property type="entry name" value="BPL_LplA_LipB"/>
    <property type="match status" value="1"/>
</dbReference>
<dbReference type="CDD" id="cd16442">
    <property type="entry name" value="BPL"/>
    <property type="match status" value="1"/>
</dbReference>
<feature type="binding site" evidence="5">
    <location>
        <begin position="88"/>
        <end position="90"/>
    </location>
    <ligand>
        <name>biotin</name>
        <dbReference type="ChEBI" id="CHEBI:57586"/>
    </ligand>
</feature>
<dbReference type="InterPro" id="IPR004143">
    <property type="entry name" value="BPL_LPL_catalytic"/>
</dbReference>
<evidence type="ECO:0000313" key="6">
    <source>
        <dbReference type="EMBL" id="QNU67153.1"/>
    </source>
</evidence>
<dbReference type="InterPro" id="IPR045864">
    <property type="entry name" value="aa-tRNA-synth_II/BPL/LPL"/>
</dbReference>
<dbReference type="OrthoDB" id="9807064at2"/>
<dbReference type="Gene3D" id="2.30.30.100">
    <property type="match status" value="1"/>
</dbReference>
<dbReference type="GO" id="GO:0016740">
    <property type="term" value="F:transferase activity"/>
    <property type="evidence" value="ECO:0007669"/>
    <property type="project" value="UniProtKB-ARBA"/>
</dbReference>
<dbReference type="PANTHER" id="PTHR12835:SF5">
    <property type="entry name" value="BIOTIN--PROTEIN LIGASE"/>
    <property type="match status" value="1"/>
</dbReference>
<reference evidence="6 7" key="1">
    <citation type="submission" date="2020-09" db="EMBL/GenBank/DDBJ databases">
        <title>Characterization and genome sequencing of Ruminiclostridium sp. nov. MA18.</title>
        <authorList>
            <person name="Rettenmaier R."/>
            <person name="Kowollik M.-L."/>
            <person name="Liebl W."/>
            <person name="Zverlov V."/>
        </authorList>
    </citation>
    <scope>NUCLEOTIDE SEQUENCE [LARGE SCALE GENOMIC DNA]</scope>
    <source>
        <strain evidence="6 7">MA18</strain>
    </source>
</reference>
<comment type="similarity">
    <text evidence="5">Belongs to the biotin--protein ligase family.</text>
</comment>
<comment type="catalytic activity">
    <reaction evidence="5">
        <text>biotin + L-lysyl-[protein] + ATP = N(6)-biotinyl-L-lysyl-[protein] + AMP + diphosphate + H(+)</text>
        <dbReference type="Rhea" id="RHEA:11756"/>
        <dbReference type="Rhea" id="RHEA-COMP:9752"/>
        <dbReference type="Rhea" id="RHEA-COMP:10505"/>
        <dbReference type="ChEBI" id="CHEBI:15378"/>
        <dbReference type="ChEBI" id="CHEBI:29969"/>
        <dbReference type="ChEBI" id="CHEBI:30616"/>
        <dbReference type="ChEBI" id="CHEBI:33019"/>
        <dbReference type="ChEBI" id="CHEBI:57586"/>
        <dbReference type="ChEBI" id="CHEBI:83144"/>
        <dbReference type="ChEBI" id="CHEBI:456215"/>
        <dbReference type="EC" id="6.3.4.15"/>
    </reaction>
</comment>
<dbReference type="HAMAP" id="MF_00978">
    <property type="entry name" value="Bifunct_BirA"/>
    <property type="match status" value="1"/>
</dbReference>
<evidence type="ECO:0000256" key="4">
    <source>
        <dbReference type="ARBA" id="ARBA00023267"/>
    </source>
</evidence>
<protein>
    <recommendedName>
        <fullName evidence="5">Bifunctional ligase/repressor BirA</fullName>
    </recommendedName>
    <alternativeName>
        <fullName evidence="5">Biotin--[acetyl-CoA-carboxylase] ligase</fullName>
        <ecNumber evidence="5">6.3.4.15</ecNumber>
    </alternativeName>
    <alternativeName>
        <fullName evidence="5">Biotin--protein ligase</fullName>
    </alternativeName>
    <alternativeName>
        <fullName evidence="5">Biotin-[acetyl-CoA carboxylase] synthetase</fullName>
    </alternativeName>
</protein>
<keyword evidence="3 5" id="KW-0067">ATP-binding</keyword>
<dbReference type="EC" id="6.3.4.15" evidence="5"/>
<dbReference type="GO" id="GO:0005524">
    <property type="term" value="F:ATP binding"/>
    <property type="evidence" value="ECO:0007669"/>
    <property type="project" value="UniProtKB-UniRule"/>
</dbReference>
<dbReference type="InterPro" id="IPR003142">
    <property type="entry name" value="BPL_C"/>
</dbReference>
<keyword evidence="5" id="KW-0238">DNA-binding</keyword>
<gene>
    <name evidence="5" type="primary">birA</name>
    <name evidence="6" type="ORF">EHE19_000945</name>
</gene>
<dbReference type="InterPro" id="IPR030855">
    <property type="entry name" value="Bifunct_BirA"/>
</dbReference>
<dbReference type="GO" id="GO:0006355">
    <property type="term" value="P:regulation of DNA-templated transcription"/>
    <property type="evidence" value="ECO:0007669"/>
    <property type="project" value="UniProtKB-UniRule"/>
</dbReference>
<dbReference type="SUPFAM" id="SSF50037">
    <property type="entry name" value="C-terminal domain of transcriptional repressors"/>
    <property type="match status" value="1"/>
</dbReference>
<organism evidence="6 7">
    <name type="scientific">Ruminiclostridium herbifermentans</name>
    <dbReference type="NCBI Taxonomy" id="2488810"/>
    <lineage>
        <taxon>Bacteria</taxon>
        <taxon>Bacillati</taxon>
        <taxon>Bacillota</taxon>
        <taxon>Clostridia</taxon>
        <taxon>Eubacteriales</taxon>
        <taxon>Oscillospiraceae</taxon>
        <taxon>Ruminiclostridium</taxon>
    </lineage>
</organism>
<sequence>MKNLILEKLKQKKEYMSGEELSQLLNVSRTAIWKHINELRNEGYNIVSSTKKGYILAETPDLLDSRELRIPKGQIIGRELVHFNEIDSTNNYAKKIANEGCQHGTIVVADRQTMGRGRVGRQWESFSSEGLWFSIVLRPDLEPEYIQIVTLAAAVAVVEGILENQGIVCGIKWPNDIILDNYKLGGILTELSAEPDHINYVVVGIGININQDKNAFGDEIKNKATSLKIHTGKRISRVRLLESILSKFEQIYSELIQGKTKEIINIWSKYSVTIGKEVRIIFKGNEYVGLAQAISPDGKLIVKCNDGEFREISSGEIQVRGLLGYI</sequence>
<keyword evidence="5" id="KW-0804">Transcription</keyword>
<accession>A0A4U7JIH6</accession>
<dbReference type="InterPro" id="IPR008988">
    <property type="entry name" value="Transcriptional_repressor_C"/>
</dbReference>
<dbReference type="KEGG" id="rher:EHE19_000945"/>
<evidence type="ECO:0000313" key="7">
    <source>
        <dbReference type="Proteomes" id="UP000306409"/>
    </source>
</evidence>
<dbReference type="InterPro" id="IPR004408">
    <property type="entry name" value="Biotin_CoA_COase_ligase"/>
</dbReference>
<dbReference type="SUPFAM" id="SSF55681">
    <property type="entry name" value="Class II aaRS and biotin synthetases"/>
    <property type="match status" value="1"/>
</dbReference>
<keyword evidence="4 5" id="KW-0092">Biotin</keyword>
<dbReference type="NCBIfam" id="TIGR00121">
    <property type="entry name" value="birA_ligase"/>
    <property type="match status" value="1"/>
</dbReference>
<feature type="DNA-binding region" description="H-T-H motif" evidence="5">
    <location>
        <begin position="18"/>
        <end position="37"/>
    </location>
</feature>
<keyword evidence="2 5" id="KW-0547">Nucleotide-binding</keyword>
<dbReference type="CDD" id="cd00090">
    <property type="entry name" value="HTH_ARSR"/>
    <property type="match status" value="1"/>
</dbReference>
<dbReference type="InterPro" id="IPR013196">
    <property type="entry name" value="HTH_11"/>
</dbReference>
<dbReference type="InterPro" id="IPR036390">
    <property type="entry name" value="WH_DNA-bd_sf"/>
</dbReference>
<dbReference type="InterPro" id="IPR011991">
    <property type="entry name" value="ArsR-like_HTH"/>
</dbReference>
<evidence type="ECO:0000256" key="5">
    <source>
        <dbReference type="HAMAP-Rule" id="MF_00978"/>
    </source>
</evidence>
<dbReference type="PROSITE" id="PS51733">
    <property type="entry name" value="BPL_LPL_CATALYTIC"/>
    <property type="match status" value="1"/>
</dbReference>
<dbReference type="RefSeq" id="WP_137697218.1">
    <property type="nucleotide sequence ID" value="NZ_CP061336.1"/>
</dbReference>
<dbReference type="Gene3D" id="1.10.10.10">
    <property type="entry name" value="Winged helix-like DNA-binding domain superfamily/Winged helix DNA-binding domain"/>
    <property type="match status" value="1"/>
</dbReference>
<dbReference type="GO" id="GO:0004077">
    <property type="term" value="F:biotin--[biotin carboxyl-carrier protein] ligase activity"/>
    <property type="evidence" value="ECO:0007669"/>
    <property type="project" value="UniProtKB-UniRule"/>
</dbReference>
<dbReference type="SUPFAM" id="SSF46785">
    <property type="entry name" value="Winged helix' DNA-binding domain"/>
    <property type="match status" value="1"/>
</dbReference>
<keyword evidence="5" id="KW-0805">Transcription regulation</keyword>
<name>A0A4U7JIH6_9FIRM</name>
<dbReference type="InterPro" id="IPR036388">
    <property type="entry name" value="WH-like_DNA-bd_sf"/>
</dbReference>
<dbReference type="Proteomes" id="UP000306409">
    <property type="component" value="Chromosome"/>
</dbReference>
<dbReference type="AlphaFoldDB" id="A0A4U7JIH6"/>
<proteinExistence type="inferred from homology"/>
<evidence type="ECO:0000256" key="3">
    <source>
        <dbReference type="ARBA" id="ARBA00022840"/>
    </source>
</evidence>